<feature type="coiled-coil region" evidence="1">
    <location>
        <begin position="78"/>
        <end position="133"/>
    </location>
</feature>
<dbReference type="EMBL" id="JBJKFK010000595">
    <property type="protein sequence ID" value="KAL3316132.1"/>
    <property type="molecule type" value="Genomic_DNA"/>
</dbReference>
<feature type="coiled-coil region" evidence="1">
    <location>
        <begin position="1893"/>
        <end position="1920"/>
    </location>
</feature>
<evidence type="ECO:0000313" key="3">
    <source>
        <dbReference type="Proteomes" id="UP001626550"/>
    </source>
</evidence>
<protein>
    <recommendedName>
        <fullName evidence="4">Nesprin-1</fullName>
    </recommendedName>
</protein>
<keyword evidence="1" id="KW-0175">Coiled coil</keyword>
<feature type="coiled-coil region" evidence="1">
    <location>
        <begin position="163"/>
        <end position="190"/>
    </location>
</feature>
<evidence type="ECO:0008006" key="4">
    <source>
        <dbReference type="Google" id="ProtNLM"/>
    </source>
</evidence>
<feature type="coiled-coil region" evidence="1">
    <location>
        <begin position="890"/>
        <end position="973"/>
    </location>
</feature>
<feature type="coiled-coil region" evidence="1">
    <location>
        <begin position="1075"/>
        <end position="1155"/>
    </location>
</feature>
<name>A0ABD2QA69_9PLAT</name>
<feature type="coiled-coil region" evidence="1">
    <location>
        <begin position="7"/>
        <end position="34"/>
    </location>
</feature>
<accession>A0ABD2QA69</accession>
<comment type="caution">
    <text evidence="2">The sequence shown here is derived from an EMBL/GenBank/DDBJ whole genome shotgun (WGS) entry which is preliminary data.</text>
</comment>
<sequence length="2036" mass="233718">METKERMKQTLQNCKSLERQFADMQQELKVITSLAASGDSGNAFVPRLDSGGLKQELDQVEFKWALLNQTIDLEDTHVKSFDNARSEALRQLAELRSDCQRSNLISLPVHDSVAEIERKLKMLRNNKSSLKNKRVEFLNPAITAGQILLEDLLNEELSNKLLVQRVKSQMNSLEDDFEDLENLLLKSEEDCERGLNKWKQLNKSRQQIEDRLADYEYSLTTLAQGPVPGPRMLDAQMDWLDQCKDTLSQIEQEHPNLVHFLEQIATQEQDSCGVLDRYTRIHNEAQAFLLEASGQVEAYGHFDASLNELKNWLVLNQKRLDDYHSASGLLRRASGHTLEQRRELLINVVENVGESKVLIAKVKQAIDDLTRCRSRGSAVAASHAKTEFKNAFDHVDDVERFLDDEQKKVDQQLCSFTEWDVCLKNSEEWLAECNERFLSLKKEIADLRSNGDLLDRASTAHSIVYRMKNLKEELETRSRQQMKELTLKTNSANFADCSIRFETWQNRTEALISDVKGEVTELNQCITSWQNYGSARSSLLILIHDHNRRIRMAVRDPGADEILWSNDLCHSAIKDRKSTIEDIMTDRSDLELKKDTLHKMHSKLYDQVDRGDLQEIDEKIEGLINYAQAELQRCHKVGQTWDKVSSLLDSNRQIFIKASELERADFQPSSLFKDGTDSSTPNVDFQLAEAIEYFGQMQRSQEAMWTEHLDKNAKMKELASLQRALGKSKSTLSEIVVKLKDLNEVQCGAFEWLRLAERKLNEYFKSSSSSLNLIQELTGSLEREGPQHASNLTLRVNACTVECEHLTGEVKTPRIVPRISQLFMDRLRKLQSLSLQMRNEASSAMEHETELKNEIQHIRVDIDPIAKDLLVLQQEDCTSKRSCSDAIDRITANQRRIAAAKETLLDLQNKARDKPGAQTTQITDLVEEMKHLEERNSKLKEEYEAKSVCWSEVDQVSNRLQASTLNVQELADRMIDCYHQVDCPDLARTNRLAISERITNLETVNRSLRLGQAILKGEVTETPNFRTEDQIIKPCRQLALCYENLALGPDSQVRLGPINELKSVESGVDKSLGAMKEFEQKVDQWEMSAEELETKLDSIERELLGDQAELADLTKMDEEQLIQKKRQHANRVHELQLLKETFNRLQSEAAGMQRIGYNGSYRLTDDPLIAQRLKKLKATVHGCSNEGNARTSLWQSVEQEQAELQECTKKLNQWVARFEKQLQELDALWNLHKQDMHNSQPLIEKIKFVNQEKISAQLAIAPLLSHEQLAPVAQKWHQLSQERYPSLKEQIEKSIAEVDNIRTRVKVVDELAMELGGKLHKLSNDVAQSENWHQYEFEHFIANLDSVAQNLVESCEQPLLELSSGYPHRRQMFVKSGQTVQNLTAEIADLRDKVTQRSDQYAKLKTLLEQGMAMVQSIRDHMSKPELETNASKFALIRQYKAMLKKIQNDKIPSLRLVLQEVDQLSPKAQKGTILKEVYFFKESYANLGSQLLCNVQECDAQLEQLNELDVEYEKLDDWISQLDLSLNMPSSSRASKLASIAAIDFAEATTARFSEECNQNQMLLDGTLKNHREILNTIQDREDTSFKAQQLRCAGLVKLAKSVQDFDRWALDIMKNLESDQVLTSAEMRQLRFDLEMGSNKLKSMKETDVEKEELFLNSQIQRLATIYSGLESQLRQLESECSKKLILVESLAKQFEVHRDWLKSWDQKLNQLQRSVFQAADQSRDEASCRQQCNLLNQELQARTRDFELESGKLDLLNVGSDSHKLEKSQVSRMFKNAQIRLDAFVDSLCKMETQENAFRQRLKQAKLWLNQSRERLIFLRSQNAKNRETFSKNQNMGIECRLREQDLTQFFDQTADQGNANIADLSSLYSKMSKKLDDVDHNWPEADRSYEWASQEIENYQNQLNALLSEASEAKRESSRILALWNEFELNLSKWATGTTEAQVRLRELSTSLQNYTTSGARDVSPSRDLDTSRSAYSISSERQEELVQVTQVRHHSNCASKCPPIACERSWRTSGVAPIAPAYKSPERGTKN</sequence>
<evidence type="ECO:0000256" key="1">
    <source>
        <dbReference type="SAM" id="Coils"/>
    </source>
</evidence>
<keyword evidence="3" id="KW-1185">Reference proteome</keyword>
<organism evidence="2 3">
    <name type="scientific">Cichlidogyrus casuarinus</name>
    <dbReference type="NCBI Taxonomy" id="1844966"/>
    <lineage>
        <taxon>Eukaryota</taxon>
        <taxon>Metazoa</taxon>
        <taxon>Spiralia</taxon>
        <taxon>Lophotrochozoa</taxon>
        <taxon>Platyhelminthes</taxon>
        <taxon>Monogenea</taxon>
        <taxon>Monopisthocotylea</taxon>
        <taxon>Dactylogyridea</taxon>
        <taxon>Ancyrocephalidae</taxon>
        <taxon>Cichlidogyrus</taxon>
    </lineage>
</organism>
<evidence type="ECO:0000313" key="2">
    <source>
        <dbReference type="EMBL" id="KAL3316132.1"/>
    </source>
</evidence>
<gene>
    <name evidence="2" type="ORF">Ciccas_005227</name>
</gene>
<dbReference type="Proteomes" id="UP001626550">
    <property type="component" value="Unassembled WGS sequence"/>
</dbReference>
<proteinExistence type="predicted"/>
<reference evidence="2 3" key="1">
    <citation type="submission" date="2024-11" db="EMBL/GenBank/DDBJ databases">
        <title>Adaptive evolution of stress response genes in parasites aligns with host niche diversity.</title>
        <authorList>
            <person name="Hahn C."/>
            <person name="Resl P."/>
        </authorList>
    </citation>
    <scope>NUCLEOTIDE SEQUENCE [LARGE SCALE GENOMIC DNA]</scope>
    <source>
        <strain evidence="2">EGGRZ-B1_66</strain>
        <tissue evidence="2">Body</tissue>
    </source>
</reference>